<reference evidence="2 3" key="1">
    <citation type="journal article" date="2019" name="Commun. Biol.">
        <title>The bagworm genome reveals a unique fibroin gene that provides high tensile strength.</title>
        <authorList>
            <person name="Kono N."/>
            <person name="Nakamura H."/>
            <person name="Ohtoshi R."/>
            <person name="Tomita M."/>
            <person name="Numata K."/>
            <person name="Arakawa K."/>
        </authorList>
    </citation>
    <scope>NUCLEOTIDE SEQUENCE [LARGE SCALE GENOMIC DNA]</scope>
</reference>
<evidence type="ECO:0000313" key="3">
    <source>
        <dbReference type="Proteomes" id="UP000299102"/>
    </source>
</evidence>
<organism evidence="2 3">
    <name type="scientific">Eumeta variegata</name>
    <name type="common">Bagworm moth</name>
    <name type="synonym">Eumeta japonica</name>
    <dbReference type="NCBI Taxonomy" id="151549"/>
    <lineage>
        <taxon>Eukaryota</taxon>
        <taxon>Metazoa</taxon>
        <taxon>Ecdysozoa</taxon>
        <taxon>Arthropoda</taxon>
        <taxon>Hexapoda</taxon>
        <taxon>Insecta</taxon>
        <taxon>Pterygota</taxon>
        <taxon>Neoptera</taxon>
        <taxon>Endopterygota</taxon>
        <taxon>Lepidoptera</taxon>
        <taxon>Glossata</taxon>
        <taxon>Ditrysia</taxon>
        <taxon>Tineoidea</taxon>
        <taxon>Psychidae</taxon>
        <taxon>Oiketicinae</taxon>
        <taxon>Eumeta</taxon>
    </lineage>
</organism>
<dbReference type="Proteomes" id="UP000299102">
    <property type="component" value="Unassembled WGS sequence"/>
</dbReference>
<feature type="region of interest" description="Disordered" evidence="1">
    <location>
        <begin position="172"/>
        <end position="225"/>
    </location>
</feature>
<keyword evidence="3" id="KW-1185">Reference proteome</keyword>
<gene>
    <name evidence="2" type="ORF">EVAR_9722_1</name>
</gene>
<comment type="caution">
    <text evidence="2">The sequence shown here is derived from an EMBL/GenBank/DDBJ whole genome shotgun (WGS) entry which is preliminary data.</text>
</comment>
<dbReference type="EMBL" id="BGZK01000130">
    <property type="protein sequence ID" value="GBP21539.1"/>
    <property type="molecule type" value="Genomic_DNA"/>
</dbReference>
<protein>
    <submittedName>
        <fullName evidence="2">Uncharacterized protein</fullName>
    </submittedName>
</protein>
<accession>A0A4C1U5F9</accession>
<sequence length="225" mass="24662">MKAVATTALGSRALPYSRDGPSLALDLFTSRFVLKQTDYSSSLYNSFGNLNHQLNNIIICINVFSTRVVLEAWATRAPTTPRDARRKRRWVMRVCVSGGDEGVCERGCSSGCMPFLIDALQCTTAVLRVSGAGRGSARVASRLGRPVQRTKHYHSELAADDMLSRMETAQCDVPPDGRSVGANVPRHGHMIPDEEAKSARHQTTAPAPLSTPTHRRCSRPHIYAE</sequence>
<dbReference type="AlphaFoldDB" id="A0A4C1U5F9"/>
<proteinExistence type="predicted"/>
<name>A0A4C1U5F9_EUMVA</name>
<evidence type="ECO:0000313" key="2">
    <source>
        <dbReference type="EMBL" id="GBP21539.1"/>
    </source>
</evidence>
<evidence type="ECO:0000256" key="1">
    <source>
        <dbReference type="SAM" id="MobiDB-lite"/>
    </source>
</evidence>